<dbReference type="InterPro" id="IPR020843">
    <property type="entry name" value="ER"/>
</dbReference>
<dbReference type="PANTHER" id="PTHR43677:SF4">
    <property type="entry name" value="QUINONE OXIDOREDUCTASE-LIKE PROTEIN 2"/>
    <property type="match status" value="1"/>
</dbReference>
<dbReference type="InterPro" id="IPR011032">
    <property type="entry name" value="GroES-like_sf"/>
</dbReference>
<dbReference type="Pfam" id="PF08240">
    <property type="entry name" value="ADH_N"/>
    <property type="match status" value="1"/>
</dbReference>
<dbReference type="SUPFAM" id="SSF51735">
    <property type="entry name" value="NAD(P)-binding Rossmann-fold domains"/>
    <property type="match status" value="1"/>
</dbReference>
<sequence length="326" mass="36025">MKAWQVTTYGEPKEALQMTDIPEQELSANQVRMKVDSFAMNFFDILLCRREYQEDPDLPFTPGAEVAGVITEVGEKSSLQVGQRVLATPALPNGGYAEQVVVDEREVYTIPDSMSSDDAASLHITYQSALYGLKYRGNVKVGETVLVHAASGGIGSAAVQLAKAYGATVIATAGSEEKLKKCKEIGADFTINYREEDFIPIVKEITEGKGADVIFDPVGGETFQKSRKCIAFDGRILVIGFAGGHIPEAPMNHVLIKNYSLVGVHFGYFKRVYPERVQEMHKELIDLYEQGKIKPLIYKKYLFNEVVEGLEALQGRKTYGKLIVNV</sequence>
<reference evidence="3" key="1">
    <citation type="journal article" date="2019" name="Int. J. Syst. Evol. Microbiol.">
        <title>The Global Catalogue of Microorganisms (GCM) 10K type strain sequencing project: providing services to taxonomists for standard genome sequencing and annotation.</title>
        <authorList>
            <consortium name="The Broad Institute Genomics Platform"/>
            <consortium name="The Broad Institute Genome Sequencing Center for Infectious Disease"/>
            <person name="Wu L."/>
            <person name="Ma J."/>
        </authorList>
    </citation>
    <scope>NUCLEOTIDE SEQUENCE [LARGE SCALE GENOMIC DNA]</scope>
    <source>
        <strain evidence="3">CGMCC 1.15790</strain>
    </source>
</reference>
<dbReference type="PROSITE" id="PS01162">
    <property type="entry name" value="QOR_ZETA_CRYSTAL"/>
    <property type="match status" value="1"/>
</dbReference>
<dbReference type="GO" id="GO:0016491">
    <property type="term" value="F:oxidoreductase activity"/>
    <property type="evidence" value="ECO:0007669"/>
    <property type="project" value="UniProtKB-KW"/>
</dbReference>
<dbReference type="Gene3D" id="3.90.180.10">
    <property type="entry name" value="Medium-chain alcohol dehydrogenases, catalytic domain"/>
    <property type="match status" value="1"/>
</dbReference>
<dbReference type="PANTHER" id="PTHR43677">
    <property type="entry name" value="SHORT-CHAIN DEHYDROGENASE/REDUCTASE"/>
    <property type="match status" value="1"/>
</dbReference>
<dbReference type="Proteomes" id="UP001596143">
    <property type="component" value="Unassembled WGS sequence"/>
</dbReference>
<dbReference type="EC" id="1.-.-.-" evidence="2"/>
<organism evidence="2 3">
    <name type="scientific">Aliibacillus thermotolerans</name>
    <dbReference type="NCBI Taxonomy" id="1834418"/>
    <lineage>
        <taxon>Bacteria</taxon>
        <taxon>Bacillati</taxon>
        <taxon>Bacillota</taxon>
        <taxon>Bacilli</taxon>
        <taxon>Bacillales</taxon>
        <taxon>Bacillaceae</taxon>
        <taxon>Aliibacillus</taxon>
    </lineage>
</organism>
<dbReference type="CDD" id="cd08241">
    <property type="entry name" value="QOR1"/>
    <property type="match status" value="1"/>
</dbReference>
<accession>A0ABW0U6L6</accession>
<dbReference type="InterPro" id="IPR036291">
    <property type="entry name" value="NAD(P)-bd_dom_sf"/>
</dbReference>
<evidence type="ECO:0000313" key="3">
    <source>
        <dbReference type="Proteomes" id="UP001596143"/>
    </source>
</evidence>
<keyword evidence="2" id="KW-0560">Oxidoreductase</keyword>
<dbReference type="InterPro" id="IPR051397">
    <property type="entry name" value="Zn-ADH-like_protein"/>
</dbReference>
<evidence type="ECO:0000313" key="2">
    <source>
        <dbReference type="EMBL" id="MFC5629142.1"/>
    </source>
</evidence>
<feature type="domain" description="Enoyl reductase (ER)" evidence="1">
    <location>
        <begin position="14"/>
        <end position="324"/>
    </location>
</feature>
<keyword evidence="3" id="KW-1185">Reference proteome</keyword>
<dbReference type="EMBL" id="JBHSPF010000050">
    <property type="protein sequence ID" value="MFC5629142.1"/>
    <property type="molecule type" value="Genomic_DNA"/>
</dbReference>
<dbReference type="InterPro" id="IPR013154">
    <property type="entry name" value="ADH-like_N"/>
</dbReference>
<comment type="caution">
    <text evidence="2">The sequence shown here is derived from an EMBL/GenBank/DDBJ whole genome shotgun (WGS) entry which is preliminary data.</text>
</comment>
<dbReference type="InterPro" id="IPR002364">
    <property type="entry name" value="Quin_OxRdtase/zeta-crystal_CS"/>
</dbReference>
<protein>
    <submittedName>
        <fullName evidence="2">NADPH:quinone oxidoreductase family protein</fullName>
        <ecNumber evidence="2">1.-.-.-</ecNumber>
    </submittedName>
</protein>
<evidence type="ECO:0000259" key="1">
    <source>
        <dbReference type="SMART" id="SM00829"/>
    </source>
</evidence>
<dbReference type="SUPFAM" id="SSF50129">
    <property type="entry name" value="GroES-like"/>
    <property type="match status" value="1"/>
</dbReference>
<dbReference type="RefSeq" id="WP_270896953.1">
    <property type="nucleotide sequence ID" value="NZ_JBHSPF010000050.1"/>
</dbReference>
<proteinExistence type="predicted"/>
<dbReference type="Gene3D" id="3.40.50.720">
    <property type="entry name" value="NAD(P)-binding Rossmann-like Domain"/>
    <property type="match status" value="1"/>
</dbReference>
<dbReference type="InterPro" id="IPR013149">
    <property type="entry name" value="ADH-like_C"/>
</dbReference>
<gene>
    <name evidence="2" type="ORF">ACFPTR_09730</name>
</gene>
<dbReference type="Pfam" id="PF00107">
    <property type="entry name" value="ADH_zinc_N"/>
    <property type="match status" value="1"/>
</dbReference>
<name>A0ABW0U6L6_9BACI</name>
<dbReference type="SMART" id="SM00829">
    <property type="entry name" value="PKS_ER"/>
    <property type="match status" value="1"/>
</dbReference>